<dbReference type="EMBL" id="NDHI03003728">
    <property type="protein sequence ID" value="PNJ05093.1"/>
    <property type="molecule type" value="Genomic_DNA"/>
</dbReference>
<proteinExistence type="predicted"/>
<accession>A0A2J8R9A3</accession>
<protein>
    <submittedName>
        <fullName evidence="2">NUBP2 isoform 13</fullName>
    </submittedName>
</protein>
<feature type="region of interest" description="Disordered" evidence="1">
    <location>
        <begin position="1"/>
        <end position="26"/>
    </location>
</feature>
<comment type="caution">
    <text evidence="2">The sequence shown here is derived from an EMBL/GenBank/DDBJ whole genome shotgun (WGS) entry which is preliminary data.</text>
</comment>
<reference evidence="2" key="1">
    <citation type="submission" date="2017-12" db="EMBL/GenBank/DDBJ databases">
        <title>High-resolution comparative analysis of great ape genomes.</title>
        <authorList>
            <person name="Pollen A."/>
            <person name="Hastie A."/>
            <person name="Hormozdiari F."/>
            <person name="Dougherty M."/>
            <person name="Liu R."/>
            <person name="Chaisson M."/>
            <person name="Hoppe E."/>
            <person name="Hill C."/>
            <person name="Pang A."/>
            <person name="Hillier L."/>
            <person name="Baker C."/>
            <person name="Armstrong J."/>
            <person name="Shendure J."/>
            <person name="Paten B."/>
            <person name="Wilson R."/>
            <person name="Chao H."/>
            <person name="Schneider V."/>
            <person name="Ventura M."/>
            <person name="Kronenberg Z."/>
            <person name="Murali S."/>
            <person name="Gordon D."/>
            <person name="Cantsilieris S."/>
            <person name="Munson K."/>
            <person name="Nelson B."/>
            <person name="Raja A."/>
            <person name="Underwood J."/>
            <person name="Diekhans M."/>
            <person name="Fiddes I."/>
            <person name="Haussler D."/>
            <person name="Eichler E."/>
        </authorList>
    </citation>
    <scope>NUCLEOTIDE SEQUENCE [LARGE SCALE GENOMIC DNA]</scope>
    <source>
        <strain evidence="2">Susie</strain>
    </source>
</reference>
<dbReference type="AlphaFoldDB" id="A0A2J8R9A3"/>
<sequence>EGAAGEWRSRVRSRARASLGAPPRPFPGRPRCVARLRCDHHRPAWPGRARGRGAGIF</sequence>
<feature type="non-terminal residue" evidence="2">
    <location>
        <position position="1"/>
    </location>
</feature>
<name>A0A2J8R9A3_PONAB</name>
<gene>
    <name evidence="2" type="ORF">CR201_G0052662</name>
</gene>
<organism evidence="2">
    <name type="scientific">Pongo abelii</name>
    <name type="common">Sumatran orangutan</name>
    <name type="synonym">Pongo pygmaeus abelii</name>
    <dbReference type="NCBI Taxonomy" id="9601"/>
    <lineage>
        <taxon>Eukaryota</taxon>
        <taxon>Metazoa</taxon>
        <taxon>Chordata</taxon>
        <taxon>Craniata</taxon>
        <taxon>Vertebrata</taxon>
        <taxon>Euteleostomi</taxon>
        <taxon>Mammalia</taxon>
        <taxon>Eutheria</taxon>
        <taxon>Euarchontoglires</taxon>
        <taxon>Primates</taxon>
        <taxon>Haplorrhini</taxon>
        <taxon>Catarrhini</taxon>
        <taxon>Hominidae</taxon>
        <taxon>Pongo</taxon>
    </lineage>
</organism>
<evidence type="ECO:0000313" key="2">
    <source>
        <dbReference type="EMBL" id="PNJ05093.1"/>
    </source>
</evidence>
<evidence type="ECO:0000256" key="1">
    <source>
        <dbReference type="SAM" id="MobiDB-lite"/>
    </source>
</evidence>